<feature type="domain" description="N6 adenine-specific DNA methyltransferase N-terminal" evidence="8">
    <location>
        <begin position="17"/>
        <end position="151"/>
    </location>
</feature>
<protein>
    <recommendedName>
        <fullName evidence="1">site-specific DNA-methyltransferase (adenine-specific)</fullName>
        <ecNumber evidence="1">2.1.1.72</ecNumber>
    </recommendedName>
</protein>
<keyword evidence="2 9" id="KW-0489">Methyltransferase</keyword>
<keyword evidence="5" id="KW-0680">Restriction system</keyword>
<evidence type="ECO:0000313" key="9">
    <source>
        <dbReference type="EMBL" id="MBE1514280.1"/>
    </source>
</evidence>
<organism evidence="9 10">
    <name type="scientific">Nesterenkonia halotolerans</name>
    <dbReference type="NCBI Taxonomy" id="225325"/>
    <lineage>
        <taxon>Bacteria</taxon>
        <taxon>Bacillati</taxon>
        <taxon>Actinomycetota</taxon>
        <taxon>Actinomycetes</taxon>
        <taxon>Micrococcales</taxon>
        <taxon>Micrococcaceae</taxon>
        <taxon>Nesterenkonia</taxon>
    </lineage>
</organism>
<comment type="caution">
    <text evidence="9">The sequence shown here is derived from an EMBL/GenBank/DDBJ whole genome shotgun (WGS) entry which is preliminary data.</text>
</comment>
<proteinExistence type="predicted"/>
<dbReference type="Pfam" id="PF12161">
    <property type="entry name" value="HsdM_N"/>
    <property type="match status" value="1"/>
</dbReference>
<evidence type="ECO:0000259" key="7">
    <source>
        <dbReference type="Pfam" id="PF02384"/>
    </source>
</evidence>
<dbReference type="PANTHER" id="PTHR42933">
    <property type="entry name" value="SLR6095 PROTEIN"/>
    <property type="match status" value="1"/>
</dbReference>
<accession>A0ABR9J5M9</accession>
<dbReference type="InterPro" id="IPR051537">
    <property type="entry name" value="DNA_Adenine_Mtase"/>
</dbReference>
<feature type="domain" description="DNA methylase adenine-specific" evidence="7">
    <location>
        <begin position="164"/>
        <end position="463"/>
    </location>
</feature>
<dbReference type="CDD" id="cd02440">
    <property type="entry name" value="AdoMet_MTases"/>
    <property type="match status" value="1"/>
</dbReference>
<evidence type="ECO:0000256" key="6">
    <source>
        <dbReference type="ARBA" id="ARBA00047942"/>
    </source>
</evidence>
<dbReference type="InterPro" id="IPR002052">
    <property type="entry name" value="DNA_methylase_N6_adenine_CS"/>
</dbReference>
<evidence type="ECO:0000256" key="2">
    <source>
        <dbReference type="ARBA" id="ARBA00022603"/>
    </source>
</evidence>
<evidence type="ECO:0000256" key="4">
    <source>
        <dbReference type="ARBA" id="ARBA00022691"/>
    </source>
</evidence>
<name>A0ABR9J5M9_9MICC</name>
<dbReference type="Pfam" id="PF02384">
    <property type="entry name" value="N6_Mtase"/>
    <property type="match status" value="1"/>
</dbReference>
<dbReference type="InterPro" id="IPR022749">
    <property type="entry name" value="D12N6_MeTrfase_N"/>
</dbReference>
<dbReference type="PROSITE" id="PS00092">
    <property type="entry name" value="N6_MTASE"/>
    <property type="match status" value="1"/>
</dbReference>
<evidence type="ECO:0000313" key="10">
    <source>
        <dbReference type="Proteomes" id="UP000636579"/>
    </source>
</evidence>
<comment type="catalytic activity">
    <reaction evidence="6">
        <text>a 2'-deoxyadenosine in DNA + S-adenosyl-L-methionine = an N(6)-methyl-2'-deoxyadenosine in DNA + S-adenosyl-L-homocysteine + H(+)</text>
        <dbReference type="Rhea" id="RHEA:15197"/>
        <dbReference type="Rhea" id="RHEA-COMP:12418"/>
        <dbReference type="Rhea" id="RHEA-COMP:12419"/>
        <dbReference type="ChEBI" id="CHEBI:15378"/>
        <dbReference type="ChEBI" id="CHEBI:57856"/>
        <dbReference type="ChEBI" id="CHEBI:59789"/>
        <dbReference type="ChEBI" id="CHEBI:90615"/>
        <dbReference type="ChEBI" id="CHEBI:90616"/>
        <dbReference type="EC" id="2.1.1.72"/>
    </reaction>
</comment>
<reference evidence="9 10" key="1">
    <citation type="submission" date="2020-10" db="EMBL/GenBank/DDBJ databases">
        <title>Sequencing the genomes of 1000 actinobacteria strains.</title>
        <authorList>
            <person name="Klenk H.-P."/>
        </authorList>
    </citation>
    <scope>NUCLEOTIDE SEQUENCE [LARGE SCALE GENOMIC DNA]</scope>
    <source>
        <strain evidence="9 10">DSM 15474</strain>
    </source>
</reference>
<dbReference type="InterPro" id="IPR029063">
    <property type="entry name" value="SAM-dependent_MTases_sf"/>
</dbReference>
<keyword evidence="4" id="KW-0949">S-adenosyl-L-methionine</keyword>
<dbReference type="Gene3D" id="3.40.50.150">
    <property type="entry name" value="Vaccinia Virus protein VP39"/>
    <property type="match status" value="1"/>
</dbReference>
<keyword evidence="10" id="KW-1185">Reference proteome</keyword>
<sequence>MTPSTAAQAQRAANAASVVWATADKFLRNVVEETEYGDYILPFTVLRRLECLLADTKEQVIEVVDGLVEKDTPERFIDAEVKRRFGLSFYNTSLLSLATIASTDDNVEASVQDYVAGFSHNIADIWTSFEFPRLVKKLADANRLHAVVRHFSTLDLSAEAMPNNAMGDLFENVMYRAFDKKGKAAGGFYTPRDAIRLMVDVLFASDEDSLAGRNTTRSIYDPTAGSGGMLLVAKEHLGELNPDIEVNLFGQELMDQAYALGKGDLLVQGGLPDAIRQGDTLLRDEYADRQFDYVLSNPPFGTDWSVQHKDVSEQAKVPGSRFSHGLPGKGDGQMLFLAHCASKLAPAGTAGHGGRAAVVSNASPLFTSDKGPNAIRQWLFDEDLIDAIIGLPTQMFYGTGIATYVWILDTNKDLERRGKIQLIDASDQWEPMRKGMGDKRREMTEDKRRVVHAAYKAFEDADPAISRVMVKEDFMFRDVPVYKQARLRTVFSEEAVDAAREHKAFVDEHAEIMRGLDGFVWNNLPTVFQQRCKAARLKAPIGLVDAVARAMAVQDDGEPLAIDRKGGPVLLDGWKITERVPMSEDLDEHMQREVLPFAEGATWDESKAKEGNEIPFTRLFYVPEEPWPLEEIDADVARLMGELGEMFEAVHRDA</sequence>
<dbReference type="RefSeq" id="WP_192591049.1">
    <property type="nucleotide sequence ID" value="NZ_JADBEE010000001.1"/>
</dbReference>
<keyword evidence="3 9" id="KW-0808">Transferase</keyword>
<dbReference type="EC" id="2.1.1.72" evidence="1"/>
<dbReference type="GO" id="GO:0032259">
    <property type="term" value="P:methylation"/>
    <property type="evidence" value="ECO:0007669"/>
    <property type="project" value="UniProtKB-KW"/>
</dbReference>
<evidence type="ECO:0000256" key="3">
    <source>
        <dbReference type="ARBA" id="ARBA00022679"/>
    </source>
</evidence>
<evidence type="ECO:0000256" key="5">
    <source>
        <dbReference type="ARBA" id="ARBA00022747"/>
    </source>
</evidence>
<dbReference type="PANTHER" id="PTHR42933:SF3">
    <property type="entry name" value="TYPE I RESTRICTION ENZYME MJAVIII METHYLASE SUBUNIT"/>
    <property type="match status" value="1"/>
</dbReference>
<dbReference type="PRINTS" id="PR00507">
    <property type="entry name" value="N12N6MTFRASE"/>
</dbReference>
<dbReference type="GO" id="GO:0009007">
    <property type="term" value="F:site-specific DNA-methyltransferase (adenine-specific) activity"/>
    <property type="evidence" value="ECO:0007669"/>
    <property type="project" value="UniProtKB-EC"/>
</dbReference>
<evidence type="ECO:0000256" key="1">
    <source>
        <dbReference type="ARBA" id="ARBA00011900"/>
    </source>
</evidence>
<dbReference type="InterPro" id="IPR003356">
    <property type="entry name" value="DNA_methylase_A-5"/>
</dbReference>
<gene>
    <name evidence="9" type="ORF">H4W26_001035</name>
</gene>
<dbReference type="EMBL" id="JADBEE010000001">
    <property type="protein sequence ID" value="MBE1514280.1"/>
    <property type="molecule type" value="Genomic_DNA"/>
</dbReference>
<dbReference type="Proteomes" id="UP000636579">
    <property type="component" value="Unassembled WGS sequence"/>
</dbReference>
<evidence type="ECO:0000259" key="8">
    <source>
        <dbReference type="Pfam" id="PF12161"/>
    </source>
</evidence>
<dbReference type="SUPFAM" id="SSF53335">
    <property type="entry name" value="S-adenosyl-L-methionine-dependent methyltransferases"/>
    <property type="match status" value="1"/>
</dbReference>